<dbReference type="SUPFAM" id="SSF48371">
    <property type="entry name" value="ARM repeat"/>
    <property type="match status" value="1"/>
</dbReference>
<dbReference type="PANTHER" id="PTHR12984">
    <property type="entry name" value="SCY1-RELATED S/T PROTEIN KINASE-LIKE"/>
    <property type="match status" value="1"/>
</dbReference>
<evidence type="ECO:0000259" key="2">
    <source>
        <dbReference type="PROSITE" id="PS50011"/>
    </source>
</evidence>
<sequence>MLKRMMKIALGSEVDKSYVVEEKPIATGGPHYCWRVHNAVRKATHEEVSVFMFKDSYFTPEDKPYKDDFMYLLKQDVKKMTMLRHPYTLKVIEVMPDNPKEIVFVTERVTCSLGNMCNRFNNLPQECIPREIKEKTLSAFEVTCGLIHLCEALIFIHDTAKMVHLDLSPENIWITPDGSWKVAGFGFALSPDMGSTRYLLDCGTVLPARYAAVPDMNYAAPELSTQPGNFTTAADMWSLGCLVWELFSLGQEPDGTTRKLVDVEDGNPLTHAYKVQNLLPIAMDRIPQLLQPNLSALLSVNPARRVTAEAMKNCDYFCRGPVQTMRELEGLLQLDEEQQMGVLKTLLPALEPFPDYLLTSMVLPKLTELAHITDFAPYLLPCLLYIGEKVDAAVFNAKLVPAFVPMITLSSPPELVTTVYALFVGKLPLLLEKGDNAFKSKYLLPALGRCISCGIAQLQAPVLDGMAAIVENCDKKRVKEVLVPKLQKIILEGSATETRVRCIEVLCAMADVFEGGELQSELLNTYKQLLADNRDPAIMAAVTQCYTTLGLKLGMAVMSKNILPKVTYLLAEPALNGAQFEVMLTGIEQMLAAIRQERQEEFRKKAEEQARKEAEEAERAKNAPPLPAKPQSGLPGLPPKPPKPGMGAAGDLLGTAGVGDDMFGGMSSQPADFMSGDMFGGMESSAPELPAKPAKPAKPAASNDMFGGMDSNPAPSNDFGGLNMGGDMFGGMDTKPELPAKPAKPAKPAASSDFGGLSMGGDMFGGMDSKPEPAADFGGMSMGGDMFGGMDSKPAAPAPSSDFGGMNMGGDMFGGMDSKPELPAKPAKPELPTKSAPAPAADFGGMSMGGDMFGGMDSKIAKPEMPAKATPAADFGGMSMGGDMFGGMDNKPAAPAASNDFGGVNMGGDMFGGMDTKPEPAASNDFGGMSMGGDMFGGMDAKPAAPIPTPAPAADFGGVNMGGDMFGGMDNKPELPAKSTPASDFGGMSMGGDMFGGMDNKPELPAKSTPAADFGGMSMGGDMFGGMDSKPAPAASNDFGGMNMGGDMFGGMDNKPAAAPAASNDFGGMSMGGDMFGGMNNKPAAPAPASDFGGMNMGGDMFGGMDSKPTTAPSNDFGGMSMGGDMFSGMF</sequence>
<dbReference type="InterPro" id="IPR051177">
    <property type="entry name" value="CIK-Related_Protein"/>
</dbReference>
<feature type="domain" description="Protein kinase" evidence="2">
    <location>
        <begin position="19"/>
        <end position="317"/>
    </location>
</feature>
<gene>
    <name evidence="3" type="ORF">AV274_6161</name>
</gene>
<dbReference type="PROSITE" id="PS50011">
    <property type="entry name" value="PROTEIN_KINASE_DOM"/>
    <property type="match status" value="1"/>
</dbReference>
<keyword evidence="3" id="KW-0418">Kinase</keyword>
<dbReference type="Gene3D" id="3.30.200.20">
    <property type="entry name" value="Phosphorylase Kinase, domain 1"/>
    <property type="match status" value="1"/>
</dbReference>
<dbReference type="CDD" id="cd14011">
    <property type="entry name" value="PK_SCY1_like"/>
    <property type="match status" value="1"/>
</dbReference>
<dbReference type="InterPro" id="IPR000719">
    <property type="entry name" value="Prot_kinase_dom"/>
</dbReference>
<dbReference type="GO" id="GO:0004672">
    <property type="term" value="F:protein kinase activity"/>
    <property type="evidence" value="ECO:0007669"/>
    <property type="project" value="InterPro"/>
</dbReference>
<dbReference type="GO" id="GO:0005524">
    <property type="term" value="F:ATP binding"/>
    <property type="evidence" value="ECO:0007669"/>
    <property type="project" value="InterPro"/>
</dbReference>
<dbReference type="AlphaFoldDB" id="A0A196S510"/>
<dbReference type="Pfam" id="PF00069">
    <property type="entry name" value="Pkinase"/>
    <property type="match status" value="1"/>
</dbReference>
<proteinExistence type="predicted"/>
<organism evidence="3 4">
    <name type="scientific">Blastocystis sp. subtype 1 (strain ATCC 50177 / NandII)</name>
    <dbReference type="NCBI Taxonomy" id="478820"/>
    <lineage>
        <taxon>Eukaryota</taxon>
        <taxon>Sar</taxon>
        <taxon>Stramenopiles</taxon>
        <taxon>Bigyra</taxon>
        <taxon>Opalozoa</taxon>
        <taxon>Opalinata</taxon>
        <taxon>Blastocystidae</taxon>
        <taxon>Blastocystis</taxon>
    </lineage>
</organism>
<dbReference type="Gene3D" id="1.25.10.10">
    <property type="entry name" value="Leucine-rich Repeat Variant"/>
    <property type="match status" value="1"/>
</dbReference>
<name>A0A196S510_BLAHN</name>
<keyword evidence="3" id="KW-0808">Transferase</keyword>
<keyword evidence="4" id="KW-1185">Reference proteome</keyword>
<dbReference type="OrthoDB" id="79687at2759"/>
<dbReference type="EMBL" id="LXWW01000560">
    <property type="protein sequence ID" value="OAO12178.1"/>
    <property type="molecule type" value="Genomic_DNA"/>
</dbReference>
<dbReference type="STRING" id="478820.A0A196S510"/>
<dbReference type="InterPro" id="IPR016024">
    <property type="entry name" value="ARM-type_fold"/>
</dbReference>
<comment type="caution">
    <text evidence="3">The sequence shown here is derived from an EMBL/GenBank/DDBJ whole genome shotgun (WGS) entry which is preliminary data.</text>
</comment>
<dbReference type="CDD" id="cd22249">
    <property type="entry name" value="UDM1_RNF168_RNF169-like"/>
    <property type="match status" value="1"/>
</dbReference>
<feature type="compositionally biased region" description="Basic and acidic residues" evidence="1">
    <location>
        <begin position="603"/>
        <end position="621"/>
    </location>
</feature>
<evidence type="ECO:0000313" key="4">
    <source>
        <dbReference type="Proteomes" id="UP000078348"/>
    </source>
</evidence>
<dbReference type="Gene3D" id="1.10.510.10">
    <property type="entry name" value="Transferase(Phosphotransferase) domain 1"/>
    <property type="match status" value="1"/>
</dbReference>
<dbReference type="InterPro" id="IPR011989">
    <property type="entry name" value="ARM-like"/>
</dbReference>
<reference evidence="3 4" key="1">
    <citation type="submission" date="2016-05" db="EMBL/GenBank/DDBJ databases">
        <title>Nuclear genome of Blastocystis sp. subtype 1 NandII.</title>
        <authorList>
            <person name="Gentekaki E."/>
            <person name="Curtis B."/>
            <person name="Stairs C."/>
            <person name="Eme L."/>
            <person name="Herman E."/>
            <person name="Klimes V."/>
            <person name="Arias M.C."/>
            <person name="Elias M."/>
            <person name="Hilliou F."/>
            <person name="Klute M."/>
            <person name="Malik S.-B."/>
            <person name="Pightling A."/>
            <person name="Rachubinski R."/>
            <person name="Salas D."/>
            <person name="Schlacht A."/>
            <person name="Suga H."/>
            <person name="Archibald J."/>
            <person name="Ball S.G."/>
            <person name="Clark G."/>
            <person name="Dacks J."/>
            <person name="Van Der Giezen M."/>
            <person name="Tsaousis A."/>
            <person name="Roger A."/>
        </authorList>
    </citation>
    <scope>NUCLEOTIDE SEQUENCE [LARGE SCALE GENOMIC DNA]</scope>
    <source>
        <strain evidence="4">ATCC 50177 / NandII</strain>
    </source>
</reference>
<dbReference type="InterPro" id="IPR011009">
    <property type="entry name" value="Kinase-like_dom_sf"/>
</dbReference>
<feature type="region of interest" description="Disordered" evidence="1">
    <location>
        <begin position="819"/>
        <end position="840"/>
    </location>
</feature>
<dbReference type="Proteomes" id="UP000078348">
    <property type="component" value="Unassembled WGS sequence"/>
</dbReference>
<dbReference type="PANTHER" id="PTHR12984:SF6">
    <property type="entry name" value="SCY1-LIKE PROTEIN 2"/>
    <property type="match status" value="1"/>
</dbReference>
<evidence type="ECO:0000256" key="1">
    <source>
        <dbReference type="SAM" id="MobiDB-lite"/>
    </source>
</evidence>
<protein>
    <submittedName>
        <fullName evidence="3">Protein kinase</fullName>
    </submittedName>
</protein>
<evidence type="ECO:0000313" key="3">
    <source>
        <dbReference type="EMBL" id="OAO12178.1"/>
    </source>
</evidence>
<feature type="region of interest" description="Disordered" evidence="1">
    <location>
        <begin position="603"/>
        <end position="653"/>
    </location>
</feature>
<dbReference type="SUPFAM" id="SSF56112">
    <property type="entry name" value="Protein kinase-like (PK-like)"/>
    <property type="match status" value="1"/>
</dbReference>
<accession>A0A196S510</accession>